<organism evidence="10">
    <name type="scientific">Cereibacter sphaeroides (strain ATCC 17025 / ATH 2.4.3)</name>
    <name type="common">Rhodobacter sphaeroides</name>
    <dbReference type="NCBI Taxonomy" id="349102"/>
    <lineage>
        <taxon>Bacteria</taxon>
        <taxon>Pseudomonadati</taxon>
        <taxon>Pseudomonadota</taxon>
        <taxon>Alphaproteobacteria</taxon>
        <taxon>Rhodobacterales</taxon>
        <taxon>Paracoccaceae</taxon>
        <taxon>Cereibacter</taxon>
    </lineage>
</organism>
<dbReference type="NCBIfam" id="NF001965">
    <property type="entry name" value="PRK00742.1"/>
    <property type="match status" value="1"/>
</dbReference>
<dbReference type="SUPFAM" id="SSF52738">
    <property type="entry name" value="Methylesterase CheB, C-terminal domain"/>
    <property type="match status" value="1"/>
</dbReference>
<evidence type="ECO:0000256" key="1">
    <source>
        <dbReference type="ARBA" id="ARBA00022490"/>
    </source>
</evidence>
<dbReference type="AlphaFoldDB" id="A4WT14"/>
<name>A4WT14_CERS5</name>
<comment type="catalytic activity">
    <reaction evidence="4 5">
        <text>[protein]-L-glutamate 5-O-methyl ester + H2O = L-glutamyl-[protein] + methanol + H(+)</text>
        <dbReference type="Rhea" id="RHEA:23236"/>
        <dbReference type="Rhea" id="RHEA-COMP:10208"/>
        <dbReference type="Rhea" id="RHEA-COMP:10311"/>
        <dbReference type="ChEBI" id="CHEBI:15377"/>
        <dbReference type="ChEBI" id="CHEBI:15378"/>
        <dbReference type="ChEBI" id="CHEBI:17790"/>
        <dbReference type="ChEBI" id="CHEBI:29973"/>
        <dbReference type="ChEBI" id="CHEBI:82795"/>
        <dbReference type="EC" id="3.1.1.61"/>
    </reaction>
</comment>
<protein>
    <recommendedName>
        <fullName evidence="5">Protein-glutamate methylesterase/protein-glutamine glutaminase</fullName>
        <ecNumber evidence="5">3.1.1.61</ecNumber>
        <ecNumber evidence="5">3.5.1.44</ecNumber>
    </recommendedName>
</protein>
<dbReference type="PANTHER" id="PTHR42872:SF6">
    <property type="entry name" value="PROTEIN-GLUTAMATE METHYLESTERASE_PROTEIN-GLUTAMINE GLUTAMINASE"/>
    <property type="match status" value="1"/>
</dbReference>
<dbReference type="CDD" id="cd16432">
    <property type="entry name" value="CheB_Rec"/>
    <property type="match status" value="1"/>
</dbReference>
<dbReference type="STRING" id="349102.Rsph17025_1635"/>
<evidence type="ECO:0000256" key="4">
    <source>
        <dbReference type="ARBA" id="ARBA00048267"/>
    </source>
</evidence>
<feature type="domain" description="CheB-type methylesterase" evidence="9">
    <location>
        <begin position="163"/>
        <end position="356"/>
    </location>
</feature>
<dbReference type="EMBL" id="CP000661">
    <property type="protein sequence ID" value="ABP70528.1"/>
    <property type="molecule type" value="Genomic_DNA"/>
</dbReference>
<dbReference type="GO" id="GO:0005737">
    <property type="term" value="C:cytoplasm"/>
    <property type="evidence" value="ECO:0007669"/>
    <property type="project" value="UniProtKB-SubCell"/>
</dbReference>
<feature type="active site" evidence="5 6">
    <location>
        <position position="201"/>
    </location>
</feature>
<feature type="active site" evidence="5 6">
    <location>
        <position position="175"/>
    </location>
</feature>
<feature type="domain" description="Response regulatory" evidence="8">
    <location>
        <begin position="19"/>
        <end position="136"/>
    </location>
</feature>
<evidence type="ECO:0000256" key="5">
    <source>
        <dbReference type="HAMAP-Rule" id="MF_00099"/>
    </source>
</evidence>
<evidence type="ECO:0000313" key="10">
    <source>
        <dbReference type="EMBL" id="ABP70528.1"/>
    </source>
</evidence>
<comment type="domain">
    <text evidence="5">Contains a C-terminal catalytic domain, and an N-terminal region which modulates catalytic activity.</text>
</comment>
<dbReference type="KEGG" id="rsq:Rsph17025_1635"/>
<dbReference type="HAMAP" id="MF_00099">
    <property type="entry name" value="CheB_chemtxs"/>
    <property type="match status" value="1"/>
</dbReference>
<dbReference type="Gene3D" id="3.40.50.180">
    <property type="entry name" value="Methylesterase CheB, C-terminal domain"/>
    <property type="match status" value="1"/>
</dbReference>
<proteinExistence type="inferred from homology"/>
<evidence type="ECO:0000259" key="9">
    <source>
        <dbReference type="PROSITE" id="PS50122"/>
    </source>
</evidence>
<evidence type="ECO:0000256" key="2">
    <source>
        <dbReference type="ARBA" id="ARBA00022500"/>
    </source>
</evidence>
<reference evidence="10" key="1">
    <citation type="submission" date="2007-04" db="EMBL/GenBank/DDBJ databases">
        <title>Complete sequence of chromosome of Rhodobacter sphaeroides ATCC 17025.</title>
        <authorList>
            <consortium name="US DOE Joint Genome Institute"/>
            <person name="Copeland A."/>
            <person name="Lucas S."/>
            <person name="Lapidus A."/>
            <person name="Barry K."/>
            <person name="Detter J.C."/>
            <person name="Glavina del Rio T."/>
            <person name="Hammon N."/>
            <person name="Israni S."/>
            <person name="Dalin E."/>
            <person name="Tice H."/>
            <person name="Pitluck S."/>
            <person name="Chertkov O."/>
            <person name="Brettin T."/>
            <person name="Bruce D."/>
            <person name="Han C."/>
            <person name="Schmutz J."/>
            <person name="Larimer F."/>
            <person name="Land M."/>
            <person name="Hauser L."/>
            <person name="Kyrpides N."/>
            <person name="Kim E."/>
            <person name="Richardson P."/>
            <person name="Mackenzie C."/>
            <person name="Choudhary M."/>
            <person name="Donohue T.J."/>
            <person name="Kaplan S."/>
        </authorList>
    </citation>
    <scope>NUCLEOTIDE SEQUENCE [LARGE SCALE GENOMIC DNA]</scope>
    <source>
        <strain evidence="10">ATCC 17025</strain>
    </source>
</reference>
<dbReference type="CDD" id="cd17541">
    <property type="entry name" value="REC_CheB-like"/>
    <property type="match status" value="1"/>
</dbReference>
<dbReference type="HOGENOM" id="CLU_000445_51_0_5"/>
<dbReference type="InterPro" id="IPR011006">
    <property type="entry name" value="CheY-like_superfamily"/>
</dbReference>
<accession>A4WT14</accession>
<dbReference type="PIRSF" id="PIRSF000876">
    <property type="entry name" value="RR_chemtxs_CheB"/>
    <property type="match status" value="1"/>
</dbReference>
<dbReference type="eggNOG" id="COG2201">
    <property type="taxonomic scope" value="Bacteria"/>
</dbReference>
<dbReference type="Gene3D" id="3.40.50.2300">
    <property type="match status" value="1"/>
</dbReference>
<dbReference type="Pfam" id="PF00072">
    <property type="entry name" value="Response_reg"/>
    <property type="match status" value="1"/>
</dbReference>
<dbReference type="GO" id="GO:0006935">
    <property type="term" value="P:chemotaxis"/>
    <property type="evidence" value="ECO:0007669"/>
    <property type="project" value="UniProtKB-UniRule"/>
</dbReference>
<dbReference type="SUPFAM" id="SSF52172">
    <property type="entry name" value="CheY-like"/>
    <property type="match status" value="1"/>
</dbReference>
<feature type="active site" evidence="5 6">
    <location>
        <position position="298"/>
    </location>
</feature>
<comment type="catalytic activity">
    <reaction evidence="5">
        <text>L-glutaminyl-[protein] + H2O = L-glutamyl-[protein] + NH4(+)</text>
        <dbReference type="Rhea" id="RHEA:16441"/>
        <dbReference type="Rhea" id="RHEA-COMP:10207"/>
        <dbReference type="Rhea" id="RHEA-COMP:10208"/>
        <dbReference type="ChEBI" id="CHEBI:15377"/>
        <dbReference type="ChEBI" id="CHEBI:28938"/>
        <dbReference type="ChEBI" id="CHEBI:29973"/>
        <dbReference type="ChEBI" id="CHEBI:30011"/>
        <dbReference type="EC" id="3.5.1.44"/>
    </reaction>
</comment>
<dbReference type="InterPro" id="IPR035909">
    <property type="entry name" value="CheB_C"/>
</dbReference>
<comment type="subcellular location">
    <subcellularLocation>
        <location evidence="5">Cytoplasm</location>
    </subcellularLocation>
</comment>
<dbReference type="EC" id="3.5.1.44" evidence="5"/>
<dbReference type="Pfam" id="PF01339">
    <property type="entry name" value="CheB_methylest"/>
    <property type="match status" value="1"/>
</dbReference>
<keyword evidence="3 5" id="KW-0378">Hydrolase</keyword>
<comment type="PTM">
    <text evidence="5">Phosphorylated by CheA. Phosphorylation of the N-terminal regulatory domain activates the methylesterase activity.</text>
</comment>
<dbReference type="BioCyc" id="RSPH349102:G1G8M-1683-MONOMER"/>
<gene>
    <name evidence="5" type="primary">cheB</name>
    <name evidence="10" type="ordered locus">Rsph17025_1635</name>
</gene>
<feature type="modified residue" description="4-aspartylphosphate" evidence="5 7">
    <location>
        <position position="70"/>
    </location>
</feature>
<dbReference type="InterPro" id="IPR000673">
    <property type="entry name" value="Sig_transdc_resp-reg_Me-estase"/>
</dbReference>
<dbReference type="InterPro" id="IPR001789">
    <property type="entry name" value="Sig_transdc_resp-reg_receiver"/>
</dbReference>
<keyword evidence="2 5" id="KW-0145">Chemotaxis</keyword>
<dbReference type="GO" id="GO:0050568">
    <property type="term" value="F:protein-glutamine glutaminase activity"/>
    <property type="evidence" value="ECO:0007669"/>
    <property type="project" value="UniProtKB-UniRule"/>
</dbReference>
<evidence type="ECO:0000259" key="8">
    <source>
        <dbReference type="PROSITE" id="PS50110"/>
    </source>
</evidence>
<evidence type="ECO:0000256" key="3">
    <source>
        <dbReference type="ARBA" id="ARBA00022801"/>
    </source>
</evidence>
<dbReference type="SMART" id="SM00448">
    <property type="entry name" value="REC"/>
    <property type="match status" value="1"/>
</dbReference>
<comment type="similarity">
    <text evidence="5">Belongs to the CheB family.</text>
</comment>
<dbReference type="PROSITE" id="PS50122">
    <property type="entry name" value="CHEB"/>
    <property type="match status" value="1"/>
</dbReference>
<sequence length="382" mass="40395">MRERGWGAVPVREREGATRVLIVDDSAMVRQVLSQGLATDPRLEVVGTASSAAAARERMAELKPDVVTLDLEMPQMDGLTFLRSYMADAPVPTVVISSLTRASGDVVMRAMEAGAVDIISKPSLGVGEGLPSIMRDICARVWAAARARPTLPSGAVPPSMPPEASDDWIHVIGASTGGVQALSRILPFFPARSPGVVIVQHMPMGFTAPFARRLDAICRMRVREAADGDLVLPGLVLIAPGGLRHMELERADRGYRVRLVPGDPVCYSRPSVDRLFTSVAGVAGQAVSAALLTGMGRDGAAGLLAIRRAGGRTFAQDEASSVVYGMPLAARDLNAADEIVTLDDIPARMMLACAAAARSPATAACAPRLTTEREETATWPRI</sequence>
<dbReference type="EC" id="3.1.1.61" evidence="5"/>
<evidence type="ECO:0000256" key="7">
    <source>
        <dbReference type="PROSITE-ProRule" id="PRU00169"/>
    </source>
</evidence>
<keyword evidence="5 7" id="KW-0597">Phosphoprotein</keyword>
<dbReference type="PROSITE" id="PS50110">
    <property type="entry name" value="RESPONSE_REGULATORY"/>
    <property type="match status" value="1"/>
</dbReference>
<dbReference type="PANTHER" id="PTHR42872">
    <property type="entry name" value="PROTEIN-GLUTAMATE METHYLESTERASE/PROTEIN-GLUTAMINE GLUTAMINASE"/>
    <property type="match status" value="1"/>
</dbReference>
<dbReference type="InterPro" id="IPR008248">
    <property type="entry name" value="CheB-like"/>
</dbReference>
<evidence type="ECO:0000256" key="6">
    <source>
        <dbReference type="PROSITE-ProRule" id="PRU00050"/>
    </source>
</evidence>
<dbReference type="GO" id="GO:0008984">
    <property type="term" value="F:protein-glutamate methylesterase activity"/>
    <property type="evidence" value="ECO:0007669"/>
    <property type="project" value="UniProtKB-UniRule"/>
</dbReference>
<comment type="function">
    <text evidence="5">Involved in chemotaxis. Part of a chemotaxis signal transduction system that modulates chemotaxis in response to various stimuli. Catalyzes the demethylation of specific methylglutamate residues introduced into the chemoreceptors (methyl-accepting chemotaxis proteins or MCP) by CheR. Also mediates the irreversible deamidation of specific glutamine residues to glutamic acid.</text>
</comment>
<keyword evidence="1 5" id="KW-0963">Cytoplasm</keyword>
<dbReference type="GO" id="GO:0000156">
    <property type="term" value="F:phosphorelay response regulator activity"/>
    <property type="evidence" value="ECO:0007669"/>
    <property type="project" value="InterPro"/>
</dbReference>